<reference evidence="2 3" key="1">
    <citation type="submission" date="2021-01" db="EMBL/GenBank/DDBJ databases">
        <title>Actinoplanes sp. nov. LDG1-06 isolated from lichen.</title>
        <authorList>
            <person name="Saeng-In P."/>
            <person name="Phongsopitanun W."/>
            <person name="Kanchanasin P."/>
            <person name="Yuki M."/>
            <person name="Kudo T."/>
            <person name="Ohkuma M."/>
            <person name="Tanasupawat S."/>
        </authorList>
    </citation>
    <scope>NUCLEOTIDE SEQUENCE [LARGE SCALE GENOMIC DNA]</scope>
    <source>
        <strain evidence="2 3">LDG1-06</strain>
    </source>
</reference>
<name>A0ABS2A6Y8_9ACTN</name>
<keyword evidence="1" id="KW-0732">Signal</keyword>
<evidence type="ECO:0008006" key="4">
    <source>
        <dbReference type="Google" id="ProtNLM"/>
    </source>
</evidence>
<dbReference type="EMBL" id="JAENHP010000002">
    <property type="protein sequence ID" value="MBM2615595.1"/>
    <property type="molecule type" value="Genomic_DNA"/>
</dbReference>
<comment type="caution">
    <text evidence="2">The sequence shown here is derived from an EMBL/GenBank/DDBJ whole genome shotgun (WGS) entry which is preliminary data.</text>
</comment>
<gene>
    <name evidence="2" type="ORF">JIG36_08455</name>
</gene>
<feature type="chain" id="PRO_5047486439" description="Secreted protein" evidence="1">
    <location>
        <begin position="26"/>
        <end position="141"/>
    </location>
</feature>
<dbReference type="Proteomes" id="UP000632138">
    <property type="component" value="Unassembled WGS sequence"/>
</dbReference>
<proteinExistence type="predicted"/>
<feature type="signal peptide" evidence="1">
    <location>
        <begin position="1"/>
        <end position="25"/>
    </location>
</feature>
<dbReference type="RefSeq" id="WP_236046180.1">
    <property type="nucleotide sequence ID" value="NZ_JAENHP010000002.1"/>
</dbReference>
<evidence type="ECO:0000256" key="1">
    <source>
        <dbReference type="SAM" id="SignalP"/>
    </source>
</evidence>
<evidence type="ECO:0000313" key="2">
    <source>
        <dbReference type="EMBL" id="MBM2615595.1"/>
    </source>
</evidence>
<protein>
    <recommendedName>
        <fullName evidence="4">Secreted protein</fullName>
    </recommendedName>
</protein>
<accession>A0ABS2A6Y8</accession>
<evidence type="ECO:0000313" key="3">
    <source>
        <dbReference type="Proteomes" id="UP000632138"/>
    </source>
</evidence>
<keyword evidence="3" id="KW-1185">Reference proteome</keyword>
<organism evidence="2 3">
    <name type="scientific">Paractinoplanes ovalisporus</name>
    <dbReference type="NCBI Taxonomy" id="2810368"/>
    <lineage>
        <taxon>Bacteria</taxon>
        <taxon>Bacillati</taxon>
        <taxon>Actinomycetota</taxon>
        <taxon>Actinomycetes</taxon>
        <taxon>Micromonosporales</taxon>
        <taxon>Micromonosporaceae</taxon>
        <taxon>Paractinoplanes</taxon>
    </lineage>
</organism>
<sequence>MNRFVSAVAAFALAAGVFAPQAANAAPAAAAPAPATPVAAATGEYDYYCIGVDGSSYMLRPGQATTDCHGSYLKKYINGNQVASYHLAYGGGAAQTVQWNTGCVLAVASGVALFVYPPSGATAWIVQGALTSAGLYVSCKA</sequence>